<dbReference type="KEGG" id="lpav:PLANPX_1578"/>
<sequence length="41" mass="4320">MDEVRLQVARRGRNLDIIAGNSQAVVAGLEPAGAKRVTVST</sequence>
<dbReference type="AlphaFoldDB" id="A0A5K7XC93"/>
<protein>
    <submittedName>
        <fullName evidence="1">Uncharacterized protein</fullName>
    </submittedName>
</protein>
<evidence type="ECO:0000313" key="1">
    <source>
        <dbReference type="EMBL" id="BBO31966.1"/>
    </source>
</evidence>
<proteinExistence type="predicted"/>
<evidence type="ECO:0000313" key="2">
    <source>
        <dbReference type="Proteomes" id="UP000326837"/>
    </source>
</evidence>
<name>A0A5K7XC93_9BACT</name>
<keyword evidence="2" id="KW-1185">Reference proteome</keyword>
<dbReference type="Proteomes" id="UP000326837">
    <property type="component" value="Chromosome"/>
</dbReference>
<gene>
    <name evidence="1" type="ORF">PLANPX_1578</name>
</gene>
<accession>A0A5K7XC93</accession>
<reference evidence="2" key="1">
    <citation type="submission" date="2019-10" db="EMBL/GenBank/DDBJ databases">
        <title>Lacipirellula parvula gen. nov., sp. nov., representing a lineage of planctomycetes widespread in freshwater anoxic habitats, and description of the family Lacipirellulaceae.</title>
        <authorList>
            <person name="Dedysh S.N."/>
            <person name="Kulichevskaya I.S."/>
            <person name="Beletsky A.V."/>
            <person name="Rakitin A.L."/>
            <person name="Mardanov A.V."/>
            <person name="Ivanova A.A."/>
            <person name="Saltykova V.X."/>
            <person name="Rijpstra W.I.C."/>
            <person name="Sinninghe Damste J.S."/>
            <person name="Ravin N.V."/>
        </authorList>
    </citation>
    <scope>NUCLEOTIDE SEQUENCE [LARGE SCALE GENOMIC DNA]</scope>
    <source>
        <strain evidence="2">PX69</strain>
    </source>
</reference>
<organism evidence="1 2">
    <name type="scientific">Lacipirellula parvula</name>
    <dbReference type="NCBI Taxonomy" id="2650471"/>
    <lineage>
        <taxon>Bacteria</taxon>
        <taxon>Pseudomonadati</taxon>
        <taxon>Planctomycetota</taxon>
        <taxon>Planctomycetia</taxon>
        <taxon>Pirellulales</taxon>
        <taxon>Lacipirellulaceae</taxon>
        <taxon>Lacipirellula</taxon>
    </lineage>
</organism>
<dbReference type="EMBL" id="AP021861">
    <property type="protein sequence ID" value="BBO31966.1"/>
    <property type="molecule type" value="Genomic_DNA"/>
</dbReference>